<feature type="transmembrane region" description="Helical" evidence="8">
    <location>
        <begin position="38"/>
        <end position="62"/>
    </location>
</feature>
<dbReference type="GO" id="GO:0015648">
    <property type="term" value="F:lipid-linked peptidoglycan transporter activity"/>
    <property type="evidence" value="ECO:0007669"/>
    <property type="project" value="UniProtKB-UniRule"/>
</dbReference>
<keyword evidence="6 8" id="KW-1133">Transmembrane helix</keyword>
<sequence length="511" mass="56131">MKKTVIILMLVTIISKILGFARDITLSYFYGASSISDVYLISLTIPAIIFSIVGKGISVGFIPMYTRIENKSGSEKASLFTNNLVNLLLVISIIIFLIGIIFTETIVKMFASGFEGETLALTVHFTRISLVGVFFTALIYIYLGYLQIKGAFIIPAVMGLPANFITIGAIFFSSFTNPYLLSIGSVLSTFSQLLLLFIFSHKNHYRYQFTLHYKDENIKRMAVLALPAIVGTSVAQVNLLIDRTLASQITKGGITALDYANTLSVVIIGVFVVSISTILYPKISKLIAEGNIDGMKSIFSNAINIINILVIPAAIGCMFFSREIVELLYGRGKFDSHAIELTSYALFFYALGIIGLSHRENLSNAFYALQDTKTPMINAGLAMFLNIILNLLLSKILGIGGIALATSISTTFCTFLLIISLRRKLGRLGLKKLSFSFMKIMIASLAMGGISKYIYKLFISTTGHIFTFIFAVVIGGLIYFVLLYLLKVKEIDTIILLVKGKLKKSLAKEAA</sequence>
<dbReference type="PATRIC" id="fig|157838.3.peg.2505"/>
<evidence type="ECO:0000256" key="3">
    <source>
        <dbReference type="ARBA" id="ARBA00022692"/>
    </source>
</evidence>
<evidence type="ECO:0000256" key="7">
    <source>
        <dbReference type="ARBA" id="ARBA00023136"/>
    </source>
</evidence>
<reference evidence="10 11" key="1">
    <citation type="submission" date="2015-09" db="EMBL/GenBank/DDBJ databases">
        <title>Genome sequencing project for genomic taxonomy and phylogenomics of Bacillus-like bacteria.</title>
        <authorList>
            <person name="Liu B."/>
            <person name="Wang J."/>
            <person name="Zhu Y."/>
            <person name="Liu G."/>
            <person name="Chen Q."/>
            <person name="Chen Z."/>
            <person name="Lan J."/>
            <person name="Che J."/>
            <person name="Ge C."/>
            <person name="Shi H."/>
            <person name="Pan Z."/>
            <person name="Liu X."/>
        </authorList>
    </citation>
    <scope>NUCLEOTIDE SEQUENCE [LARGE SCALE GENOMIC DNA]</scope>
    <source>
        <strain evidence="10 11">LMG 18435</strain>
    </source>
</reference>
<dbReference type="STRING" id="157838.AN964_11385"/>
<feature type="transmembrane region" description="Helical" evidence="8">
    <location>
        <begin position="377"/>
        <end position="393"/>
    </location>
</feature>
<protein>
    <recommendedName>
        <fullName evidence="8">Probable lipid II flippase MurJ</fullName>
    </recommendedName>
</protein>
<keyword evidence="3 8" id="KW-0812">Transmembrane</keyword>
<dbReference type="PANTHER" id="PTHR47019:SF1">
    <property type="entry name" value="LIPID II FLIPPASE MURJ"/>
    <property type="match status" value="1"/>
</dbReference>
<dbReference type="NCBIfam" id="TIGR01695">
    <property type="entry name" value="murJ_mviN"/>
    <property type="match status" value="1"/>
</dbReference>
<dbReference type="Pfam" id="PF03023">
    <property type="entry name" value="MurJ"/>
    <property type="match status" value="1"/>
</dbReference>
<keyword evidence="11" id="KW-1185">Reference proteome</keyword>
<organism evidence="10 11">
    <name type="scientific">Heyndrickxia shackletonii</name>
    <dbReference type="NCBI Taxonomy" id="157838"/>
    <lineage>
        <taxon>Bacteria</taxon>
        <taxon>Bacillati</taxon>
        <taxon>Bacillota</taxon>
        <taxon>Bacilli</taxon>
        <taxon>Bacillales</taxon>
        <taxon>Bacillaceae</taxon>
        <taxon>Heyndrickxia</taxon>
    </lineage>
</organism>
<feature type="transmembrane region" description="Helical" evidence="8">
    <location>
        <begin position="301"/>
        <end position="321"/>
    </location>
</feature>
<dbReference type="GO" id="GO:0009252">
    <property type="term" value="P:peptidoglycan biosynthetic process"/>
    <property type="evidence" value="ECO:0007669"/>
    <property type="project" value="UniProtKB-UniRule"/>
</dbReference>
<feature type="transmembrane region" description="Helical" evidence="8">
    <location>
        <begin position="179"/>
        <end position="200"/>
    </location>
</feature>
<dbReference type="InterPro" id="IPR004268">
    <property type="entry name" value="MurJ"/>
</dbReference>
<comment type="function">
    <text evidence="8 9">Involved in peptidoglycan biosynthesis. Transports lipid-linked peptidoglycan precursors from the inner to the outer leaflet of the cytoplasmic membrane.</text>
</comment>
<evidence type="ECO:0000256" key="1">
    <source>
        <dbReference type="ARBA" id="ARBA00004651"/>
    </source>
</evidence>
<comment type="pathway">
    <text evidence="8">Cell wall biogenesis; peptidoglycan biosynthesis.</text>
</comment>
<keyword evidence="5 8" id="KW-0573">Peptidoglycan synthesis</keyword>
<proteinExistence type="inferred from homology"/>
<feature type="transmembrane region" description="Helical" evidence="8">
    <location>
        <begin position="341"/>
        <end position="357"/>
    </location>
</feature>
<evidence type="ECO:0000256" key="5">
    <source>
        <dbReference type="ARBA" id="ARBA00022984"/>
    </source>
</evidence>
<dbReference type="HAMAP" id="MF_02078">
    <property type="entry name" value="MurJ_MviN"/>
    <property type="match status" value="1"/>
</dbReference>
<dbReference type="OrthoDB" id="9804143at2"/>
<feature type="transmembrane region" description="Helical" evidence="8">
    <location>
        <begin position="122"/>
        <end position="143"/>
    </location>
</feature>
<dbReference type="PRINTS" id="PR01806">
    <property type="entry name" value="VIRFACTRMVIN"/>
</dbReference>
<dbReference type="GO" id="GO:0008360">
    <property type="term" value="P:regulation of cell shape"/>
    <property type="evidence" value="ECO:0007669"/>
    <property type="project" value="UniProtKB-UniRule"/>
</dbReference>
<evidence type="ECO:0000256" key="6">
    <source>
        <dbReference type="ARBA" id="ARBA00022989"/>
    </source>
</evidence>
<feature type="transmembrane region" description="Helical" evidence="8">
    <location>
        <begin position="83"/>
        <end position="102"/>
    </location>
</feature>
<feature type="transmembrane region" description="Helical" evidence="8">
    <location>
        <begin position="150"/>
        <end position="173"/>
    </location>
</feature>
<dbReference type="UniPathway" id="UPA00219"/>
<dbReference type="GO" id="GO:0005886">
    <property type="term" value="C:plasma membrane"/>
    <property type="evidence" value="ECO:0007669"/>
    <property type="project" value="UniProtKB-SubCell"/>
</dbReference>
<comment type="subcellular location">
    <subcellularLocation>
        <location evidence="1 8">Cell membrane</location>
        <topology evidence="1 8">Multi-pass membrane protein</topology>
    </subcellularLocation>
</comment>
<dbReference type="CDD" id="cd13123">
    <property type="entry name" value="MATE_MurJ_like"/>
    <property type="match status" value="1"/>
</dbReference>
<dbReference type="GO" id="GO:0071555">
    <property type="term" value="P:cell wall organization"/>
    <property type="evidence" value="ECO:0007669"/>
    <property type="project" value="UniProtKB-UniRule"/>
</dbReference>
<dbReference type="Proteomes" id="UP000051888">
    <property type="component" value="Unassembled WGS sequence"/>
</dbReference>
<feature type="transmembrane region" description="Helical" evidence="8">
    <location>
        <begin position="221"/>
        <end position="241"/>
    </location>
</feature>
<dbReference type="RefSeq" id="WP_055739788.1">
    <property type="nucleotide sequence ID" value="NZ_JAAIWL010000056.1"/>
</dbReference>
<feature type="transmembrane region" description="Helical" evidence="8">
    <location>
        <begin position="261"/>
        <end position="280"/>
    </location>
</feature>
<evidence type="ECO:0000313" key="11">
    <source>
        <dbReference type="Proteomes" id="UP000051888"/>
    </source>
</evidence>
<feature type="transmembrane region" description="Helical" evidence="8">
    <location>
        <begin position="465"/>
        <end position="486"/>
    </location>
</feature>
<dbReference type="PIRSF" id="PIRSF002869">
    <property type="entry name" value="MviN"/>
    <property type="match status" value="1"/>
</dbReference>
<name>A0A0Q3TJB5_9BACI</name>
<dbReference type="PANTHER" id="PTHR47019">
    <property type="entry name" value="LIPID II FLIPPASE MURJ"/>
    <property type="match status" value="1"/>
</dbReference>
<evidence type="ECO:0000256" key="8">
    <source>
        <dbReference type="HAMAP-Rule" id="MF_02078"/>
    </source>
</evidence>
<feature type="transmembrane region" description="Helical" evidence="8">
    <location>
        <begin position="399"/>
        <end position="419"/>
    </location>
</feature>
<comment type="caution">
    <text evidence="10">The sequence shown here is derived from an EMBL/GenBank/DDBJ whole genome shotgun (WGS) entry which is preliminary data.</text>
</comment>
<dbReference type="AlphaFoldDB" id="A0A0Q3TJB5"/>
<dbReference type="InterPro" id="IPR051050">
    <property type="entry name" value="Lipid_II_flippase_MurJ/MviN"/>
</dbReference>
<keyword evidence="7 8" id="KW-0472">Membrane</keyword>
<evidence type="ECO:0000256" key="2">
    <source>
        <dbReference type="ARBA" id="ARBA00022475"/>
    </source>
</evidence>
<evidence type="ECO:0000256" key="4">
    <source>
        <dbReference type="ARBA" id="ARBA00022960"/>
    </source>
</evidence>
<evidence type="ECO:0000256" key="9">
    <source>
        <dbReference type="PIRNR" id="PIRNR002869"/>
    </source>
</evidence>
<keyword evidence="2 8" id="KW-1003">Cell membrane</keyword>
<feature type="transmembrane region" description="Helical" evidence="8">
    <location>
        <begin position="440"/>
        <end position="459"/>
    </location>
</feature>
<evidence type="ECO:0000313" key="10">
    <source>
        <dbReference type="EMBL" id="KQL54040.1"/>
    </source>
</evidence>
<comment type="similarity">
    <text evidence="8 9">Belongs to the MurJ/MviN family.</text>
</comment>
<dbReference type="GO" id="GO:0034204">
    <property type="term" value="P:lipid translocation"/>
    <property type="evidence" value="ECO:0007669"/>
    <property type="project" value="TreeGrafter"/>
</dbReference>
<gene>
    <name evidence="8" type="primary">murJ</name>
    <name evidence="10" type="ORF">AN964_11385</name>
</gene>
<accession>A0A0Q3TJB5</accession>
<keyword evidence="4 8" id="KW-0133">Cell shape</keyword>
<keyword evidence="8 9" id="KW-0813">Transport</keyword>
<keyword evidence="8 9" id="KW-0961">Cell wall biogenesis/degradation</keyword>
<dbReference type="EMBL" id="LJJC01000004">
    <property type="protein sequence ID" value="KQL54040.1"/>
    <property type="molecule type" value="Genomic_DNA"/>
</dbReference>